<dbReference type="GO" id="GO:0008156">
    <property type="term" value="P:negative regulation of DNA replication"/>
    <property type="evidence" value="ECO:0007669"/>
    <property type="project" value="UniProtKB-UniRule"/>
</dbReference>
<feature type="binding site" evidence="6">
    <location>
        <position position="122"/>
    </location>
    <ligand>
        <name>Zn(2+)</name>
        <dbReference type="ChEBI" id="CHEBI:29105"/>
    </ligand>
</feature>
<evidence type="ECO:0000313" key="8">
    <source>
        <dbReference type="Proteomes" id="UP000199087"/>
    </source>
</evidence>
<dbReference type="GO" id="GO:0008270">
    <property type="term" value="F:zinc ion binding"/>
    <property type="evidence" value="ECO:0007669"/>
    <property type="project" value="UniProtKB-UniRule"/>
</dbReference>
<dbReference type="Proteomes" id="UP000199087">
    <property type="component" value="Unassembled WGS sequence"/>
</dbReference>
<name>A0A0U1P4N2_9BACI</name>
<comment type="subunit">
    <text evidence="6">Homotetramer. Interacts with both DnaA and DnaN, acting as a bridge between these two proteins.</text>
</comment>
<keyword evidence="1 6" id="KW-0963">Cytoplasm</keyword>
<feature type="binding site" evidence="6">
    <location>
        <position position="120"/>
    </location>
    <ligand>
        <name>Zn(2+)</name>
        <dbReference type="ChEBI" id="CHEBI:29105"/>
    </ligand>
</feature>
<comment type="subcellular location">
    <subcellularLocation>
        <location evidence="6">Cytoplasm</location>
        <location evidence="6">Nucleoid</location>
    </subcellularLocation>
    <text evidence="6">Localizes in tight foci, which correspond to the replisome at mid-cell throughout the cell cycle.</text>
</comment>
<dbReference type="STRING" id="1499688.BN000_05438"/>
<keyword evidence="8" id="KW-1185">Reference proteome</keyword>
<keyword evidence="5 6" id="KW-0236">DNA replication inhibitor</keyword>
<evidence type="ECO:0000256" key="4">
    <source>
        <dbReference type="ARBA" id="ARBA00022833"/>
    </source>
</evidence>
<sequence length="145" mass="16993">MKLLKRVPFLYNPQINEVEDVDKKEIFDSVSNMETQIGHLYQRLGELKQHLAEIIEENHYLKLENEHLRRRLDVTTEIEKKDVTTKRDVASKQLSRAGVKPFDVGEGYDNLARLYQEGFHICNLHFGSLRKDGDCLFCLSFLNKK</sequence>
<evidence type="ECO:0000256" key="1">
    <source>
        <dbReference type="ARBA" id="ARBA00022490"/>
    </source>
</evidence>
<comment type="function">
    <text evidence="6">Involved in control of chromosome replication initiation. Inhibits the cooperative binding of DnaA to the oriC region, thus negatively regulating initiation of chromosome replication. Inhibits the ability of DnaA-ATP to form a helix on DNA; does not disassemble preformed DnaA-DNA helices. Decreases the residence time of DnaA on the chromosome at its binding sites (oriC, replication forks and promoter-binding sites). Tethers DnaA to the replication machinery via the DNA polymerase beta sliding clamp subunit (dnaN). Associates with oriC and other DnaA targets on the chromosome in a DnaA-dependent manner.</text>
</comment>
<evidence type="ECO:0000256" key="3">
    <source>
        <dbReference type="ARBA" id="ARBA00022723"/>
    </source>
</evidence>
<dbReference type="InterPro" id="IPR010377">
    <property type="entry name" value="YabA"/>
</dbReference>
<keyword evidence="3 6" id="KW-0479">Metal-binding</keyword>
<organism evidence="7 8">
    <name type="scientific">Neobacillus massiliamazoniensis</name>
    <dbReference type="NCBI Taxonomy" id="1499688"/>
    <lineage>
        <taxon>Bacteria</taxon>
        <taxon>Bacillati</taxon>
        <taxon>Bacillota</taxon>
        <taxon>Bacilli</taxon>
        <taxon>Bacillales</taxon>
        <taxon>Bacillaceae</taxon>
        <taxon>Neobacillus</taxon>
    </lineage>
</organism>
<dbReference type="Pfam" id="PF06156">
    <property type="entry name" value="YabA"/>
    <property type="match status" value="1"/>
</dbReference>
<comment type="similarity">
    <text evidence="6">Belongs to the YabA family.</text>
</comment>
<comment type="cofactor">
    <cofactor evidence="6">
        <name>Zn(2+)</name>
        <dbReference type="ChEBI" id="CHEBI:29105"/>
    </cofactor>
    <text evidence="6">Binds 1 zinc ion per subunit.</text>
</comment>
<feature type="binding site" evidence="6">
    <location>
        <position position="138"/>
    </location>
    <ligand>
        <name>Zn(2+)</name>
        <dbReference type="ChEBI" id="CHEBI:29105"/>
    </ligand>
</feature>
<accession>A0A0U1P4N2</accession>
<dbReference type="AlphaFoldDB" id="A0A0U1P4N2"/>
<dbReference type="PIRSF" id="PIRSF021439">
    <property type="entry name" value="DUF972"/>
    <property type="match status" value="1"/>
</dbReference>
<dbReference type="EMBL" id="CVRB01000009">
    <property type="protein sequence ID" value="CRK85344.1"/>
    <property type="molecule type" value="Genomic_DNA"/>
</dbReference>
<reference evidence="8" key="1">
    <citation type="submission" date="2015-05" db="EMBL/GenBank/DDBJ databases">
        <authorList>
            <person name="Urmite Genomes"/>
        </authorList>
    </citation>
    <scope>NUCLEOTIDE SEQUENCE [LARGE SCALE GENOMIC DNA]</scope>
    <source>
        <strain evidence="8">LF1</strain>
    </source>
</reference>
<feature type="binding site" evidence="6">
    <location>
        <position position="135"/>
    </location>
    <ligand>
        <name>Zn(2+)</name>
        <dbReference type="ChEBI" id="CHEBI:29105"/>
    </ligand>
</feature>
<protein>
    <recommendedName>
        <fullName evidence="6">Replication initiation control protein YabA</fullName>
    </recommendedName>
</protein>
<dbReference type="HAMAP" id="MF_01159">
    <property type="entry name" value="YabA"/>
    <property type="match status" value="1"/>
</dbReference>
<dbReference type="NCBIfam" id="NF009644">
    <property type="entry name" value="PRK13169.1-5"/>
    <property type="match status" value="1"/>
</dbReference>
<dbReference type="GO" id="GO:0006260">
    <property type="term" value="P:DNA replication"/>
    <property type="evidence" value="ECO:0007669"/>
    <property type="project" value="UniProtKB-KW"/>
</dbReference>
<dbReference type="GO" id="GO:0043590">
    <property type="term" value="C:bacterial nucleoid"/>
    <property type="evidence" value="ECO:0007669"/>
    <property type="project" value="UniProtKB-UniRule"/>
</dbReference>
<proteinExistence type="inferred from homology"/>
<evidence type="ECO:0000256" key="6">
    <source>
        <dbReference type="HAMAP-Rule" id="MF_01159"/>
    </source>
</evidence>
<evidence type="ECO:0000313" key="7">
    <source>
        <dbReference type="EMBL" id="CRK85344.1"/>
    </source>
</evidence>
<keyword evidence="4 6" id="KW-0862">Zinc</keyword>
<keyword evidence="2 6" id="KW-0235">DNA replication</keyword>
<evidence type="ECO:0000256" key="2">
    <source>
        <dbReference type="ARBA" id="ARBA00022705"/>
    </source>
</evidence>
<evidence type="ECO:0000256" key="5">
    <source>
        <dbReference type="ARBA" id="ARBA00022880"/>
    </source>
</evidence>
<gene>
    <name evidence="6 7" type="primary">yabA</name>
    <name evidence="7" type="ORF">BN000_05438</name>
</gene>